<dbReference type="PROSITE" id="PS00578">
    <property type="entry name" value="RIBOSOMAL_S6E"/>
    <property type="match status" value="1"/>
</dbReference>
<keyword evidence="8" id="KW-1185">Reference proteome</keyword>
<evidence type="ECO:0000313" key="8">
    <source>
        <dbReference type="Proteomes" id="UP001497497"/>
    </source>
</evidence>
<dbReference type="Proteomes" id="UP001497497">
    <property type="component" value="Unassembled WGS sequence"/>
</dbReference>
<keyword evidence="2" id="KW-0689">Ribosomal protein</keyword>
<dbReference type="AlphaFoldDB" id="A0AAV2IJD3"/>
<dbReference type="GO" id="GO:0003735">
    <property type="term" value="F:structural constituent of ribosome"/>
    <property type="evidence" value="ECO:0007669"/>
    <property type="project" value="InterPro"/>
</dbReference>
<accession>A0AAV2IJD3</accession>
<dbReference type="Gene3D" id="1.20.5.2650">
    <property type="match status" value="1"/>
</dbReference>
<dbReference type="InterPro" id="IPR001377">
    <property type="entry name" value="Ribosomal_eS6"/>
</dbReference>
<evidence type="ECO:0000256" key="5">
    <source>
        <dbReference type="ARBA" id="ARBA00035403"/>
    </source>
</evidence>
<dbReference type="EMBL" id="CAXITT010000742">
    <property type="protein sequence ID" value="CAL1545842.1"/>
    <property type="molecule type" value="Genomic_DNA"/>
</dbReference>
<protein>
    <recommendedName>
        <fullName evidence="4">Small ribosomal subunit protein eS6</fullName>
    </recommendedName>
    <alternativeName>
        <fullName evidence="5">40S ribosomal protein S6</fullName>
    </alternativeName>
</protein>
<dbReference type="PANTHER" id="PTHR11502">
    <property type="entry name" value="40S RIBOSOMAL PROTEIN S6"/>
    <property type="match status" value="1"/>
</dbReference>
<evidence type="ECO:0000313" key="7">
    <source>
        <dbReference type="EMBL" id="CAL1545842.1"/>
    </source>
</evidence>
<dbReference type="Pfam" id="PF01092">
    <property type="entry name" value="Ribosomal_S6e"/>
    <property type="match status" value="1"/>
</dbReference>
<feature type="compositionally biased region" description="Basic and acidic residues" evidence="6">
    <location>
        <begin position="218"/>
        <end position="244"/>
    </location>
</feature>
<evidence type="ECO:0000256" key="3">
    <source>
        <dbReference type="ARBA" id="ARBA00023274"/>
    </source>
</evidence>
<dbReference type="InterPro" id="IPR018282">
    <property type="entry name" value="Ribosomal_eS6_CS"/>
</dbReference>
<feature type="compositionally biased region" description="Low complexity" evidence="6">
    <location>
        <begin position="245"/>
        <end position="300"/>
    </location>
</feature>
<keyword evidence="3" id="KW-0687">Ribonucleoprotein</keyword>
<proteinExistence type="inferred from homology"/>
<dbReference type="SMART" id="SM01405">
    <property type="entry name" value="Ribosomal_S6e"/>
    <property type="match status" value="1"/>
</dbReference>
<organism evidence="7 8">
    <name type="scientific">Lymnaea stagnalis</name>
    <name type="common">Great pond snail</name>
    <name type="synonym">Helix stagnalis</name>
    <dbReference type="NCBI Taxonomy" id="6523"/>
    <lineage>
        <taxon>Eukaryota</taxon>
        <taxon>Metazoa</taxon>
        <taxon>Spiralia</taxon>
        <taxon>Lophotrochozoa</taxon>
        <taxon>Mollusca</taxon>
        <taxon>Gastropoda</taxon>
        <taxon>Heterobranchia</taxon>
        <taxon>Euthyneura</taxon>
        <taxon>Panpulmonata</taxon>
        <taxon>Hygrophila</taxon>
        <taxon>Lymnaeoidea</taxon>
        <taxon>Lymnaeidae</taxon>
        <taxon>Lymnaea</taxon>
    </lineage>
</organism>
<reference evidence="7 8" key="1">
    <citation type="submission" date="2024-04" db="EMBL/GenBank/DDBJ databases">
        <authorList>
            <consortium name="Genoscope - CEA"/>
            <person name="William W."/>
        </authorList>
    </citation>
    <scope>NUCLEOTIDE SEQUENCE [LARGE SCALE GENOMIC DNA]</scope>
</reference>
<dbReference type="GO" id="GO:0005840">
    <property type="term" value="C:ribosome"/>
    <property type="evidence" value="ECO:0007669"/>
    <property type="project" value="UniProtKB-KW"/>
</dbReference>
<dbReference type="GO" id="GO:1990904">
    <property type="term" value="C:ribonucleoprotein complex"/>
    <property type="evidence" value="ECO:0007669"/>
    <property type="project" value="UniProtKB-KW"/>
</dbReference>
<feature type="region of interest" description="Disordered" evidence="6">
    <location>
        <begin position="218"/>
        <end position="300"/>
    </location>
</feature>
<name>A0AAV2IJD3_LYMST</name>
<gene>
    <name evidence="7" type="ORF">GSLYS_00019219001</name>
</gene>
<comment type="similarity">
    <text evidence="1">Belongs to the eukaryotic ribosomal protein eS6 family.</text>
</comment>
<comment type="caution">
    <text evidence="7">The sequence shown here is derived from an EMBL/GenBank/DDBJ whole genome shotgun (WGS) entry which is preliminary data.</text>
</comment>
<evidence type="ECO:0000256" key="4">
    <source>
        <dbReference type="ARBA" id="ARBA00035278"/>
    </source>
</evidence>
<sequence length="300" mass="32981">MKLNISFPATGCQKLIEVDDERKLRPFYDKRISAEVSADCLGDEWKGYMVRISGGNDKQGFPMKQGVLTTGRVRLLLSKGHSCYRPRRTGERKRKSVRGCIVDGNLSVLALVIIKKGEQDIPGLTDKTIPRRLGPKRASKIRKLFNLAKEDDVRQYVVRRPLPERDGKKAKSKAPKIQRLVTPVVLQRKRFRLALKKKRVLRKREEQADYTKLLAQRMKEAKERKAERKRSNSRSKGDSIRESVSKSTPAAPTTAKAAPTAAKAAPTAAKAAPTTGKAAPAGGKATGGKAATTGGKSAAK</sequence>
<dbReference type="GO" id="GO:0006412">
    <property type="term" value="P:translation"/>
    <property type="evidence" value="ECO:0007669"/>
    <property type="project" value="InterPro"/>
</dbReference>
<evidence type="ECO:0000256" key="1">
    <source>
        <dbReference type="ARBA" id="ARBA00009312"/>
    </source>
</evidence>
<evidence type="ECO:0000256" key="6">
    <source>
        <dbReference type="SAM" id="MobiDB-lite"/>
    </source>
</evidence>
<evidence type="ECO:0000256" key="2">
    <source>
        <dbReference type="ARBA" id="ARBA00022980"/>
    </source>
</evidence>